<accession>A0A2U3P2Z1</accession>
<keyword evidence="3" id="KW-1185">Reference proteome</keyword>
<evidence type="ECO:0000256" key="1">
    <source>
        <dbReference type="SAM" id="MobiDB-lite"/>
    </source>
</evidence>
<dbReference type="AlphaFoldDB" id="A0A2U3P2Z1"/>
<dbReference type="EMBL" id="FUEZ01000003">
    <property type="protein sequence ID" value="SPM38131.1"/>
    <property type="molecule type" value="Genomic_DNA"/>
</dbReference>
<name>A0A2U3P2Z1_9MYCO</name>
<evidence type="ECO:0000313" key="3">
    <source>
        <dbReference type="Proteomes" id="UP000240424"/>
    </source>
</evidence>
<dbReference type="Proteomes" id="UP000240424">
    <property type="component" value="Unassembled WGS sequence"/>
</dbReference>
<sequence>MALGGDDDRHRQGDEHPVSKPIDHVHSFIHSPYQIELC</sequence>
<gene>
    <name evidence="2" type="ORF">MNAB215_307</name>
</gene>
<feature type="region of interest" description="Disordered" evidence="1">
    <location>
        <begin position="1"/>
        <end position="24"/>
    </location>
</feature>
<evidence type="ECO:0000313" key="2">
    <source>
        <dbReference type="EMBL" id="SPM38131.1"/>
    </source>
</evidence>
<organism evidence="2 3">
    <name type="scientific">Mycobacterium numidiamassiliense</name>
    <dbReference type="NCBI Taxonomy" id="1841861"/>
    <lineage>
        <taxon>Bacteria</taxon>
        <taxon>Bacillati</taxon>
        <taxon>Actinomycetota</taxon>
        <taxon>Actinomycetes</taxon>
        <taxon>Mycobacteriales</taxon>
        <taxon>Mycobacteriaceae</taxon>
        <taxon>Mycobacterium</taxon>
    </lineage>
</organism>
<reference evidence="2 3" key="1">
    <citation type="submission" date="2017-01" db="EMBL/GenBank/DDBJ databases">
        <authorList>
            <consortium name="Urmite Genomes"/>
        </authorList>
    </citation>
    <scope>NUCLEOTIDE SEQUENCE [LARGE SCALE GENOMIC DNA]</scope>
    <source>
        <strain evidence="2 3">AB215</strain>
    </source>
</reference>
<proteinExistence type="predicted"/>
<protein>
    <submittedName>
        <fullName evidence="2">Mycobacterium numidiamassiliense ORFan</fullName>
    </submittedName>
</protein>